<keyword evidence="4" id="KW-1185">Reference proteome</keyword>
<dbReference type="EMBL" id="CP045909">
    <property type="protein sequence ID" value="QQP32433.1"/>
    <property type="molecule type" value="Genomic_DNA"/>
</dbReference>
<evidence type="ECO:0000256" key="1">
    <source>
        <dbReference type="SAM" id="MobiDB-lite"/>
    </source>
</evidence>
<sequence>SGEVATMNISTGKFASSSPIPGRPSCLTLRGSLLWVSNESGVIDSFKLNPTPSNKSATILGMDAMSLRGREILLVSFHQSPRDSLALYVIHDEFGSISPLKSIESANARLRCSSFAPGRDGSLVLYDPHRDQGRPLVNQLHGHIHPLTAVAFSNDEAFMARRIPRGKSLCGKNEV</sequence>
<dbReference type="Proteomes" id="UP000595437">
    <property type="component" value="Chromosome 20"/>
</dbReference>
<dbReference type="Gene3D" id="2.130.10.10">
    <property type="entry name" value="YVTN repeat-like/Quinoprotein amine dehydrogenase"/>
    <property type="match status" value="1"/>
</dbReference>
<reference evidence="2" key="2">
    <citation type="journal article" name="Sci. Data">
        <title>Chromosome-scale genome assembly of the sea louse Caligus rogercresseyi by SMRT sequencing and Hi-C analysis.</title>
        <authorList>
            <person name="Gallardo-Escarate C."/>
            <person name="Valenzuela-Munoz V."/>
            <person name="Nunez-Acuna G."/>
            <person name="Valenzuela-Miranda D."/>
            <person name="Goncalves A.T."/>
            <person name="Escobar-Sepulveda H."/>
            <person name="Liachko I."/>
            <person name="Nelson B."/>
            <person name="Roberts S."/>
            <person name="Warren W."/>
        </authorList>
    </citation>
    <scope>NUCLEOTIDE SEQUENCE</scope>
    <source>
        <tissue evidence="2">Whole tissue</tissue>
    </source>
</reference>
<organism evidence="2 4">
    <name type="scientific">Caligus rogercresseyi</name>
    <name type="common">Sea louse</name>
    <dbReference type="NCBI Taxonomy" id="217165"/>
    <lineage>
        <taxon>Eukaryota</taxon>
        <taxon>Metazoa</taxon>
        <taxon>Ecdysozoa</taxon>
        <taxon>Arthropoda</taxon>
        <taxon>Crustacea</taxon>
        <taxon>Multicrustacea</taxon>
        <taxon>Hexanauplia</taxon>
        <taxon>Copepoda</taxon>
        <taxon>Siphonostomatoida</taxon>
        <taxon>Caligidae</taxon>
        <taxon>Caligus</taxon>
    </lineage>
</organism>
<protein>
    <submittedName>
        <fullName evidence="2">WD repeatcontaining protein 13like</fullName>
    </submittedName>
</protein>
<accession>A0A7T8GM95</accession>
<dbReference type="EMBL" id="CP045908">
    <property type="protein sequence ID" value="QQP33208.1"/>
    <property type="molecule type" value="Genomic_DNA"/>
</dbReference>
<dbReference type="OrthoDB" id="1932312at2759"/>
<dbReference type="SUPFAM" id="SSF50978">
    <property type="entry name" value="WD40 repeat-like"/>
    <property type="match status" value="1"/>
</dbReference>
<proteinExistence type="predicted"/>
<evidence type="ECO:0000313" key="2">
    <source>
        <dbReference type="EMBL" id="QQP32433.1"/>
    </source>
</evidence>
<gene>
    <name evidence="3" type="ORF">FKW44_024499</name>
    <name evidence="2" type="ORF">FKW44_024742</name>
</gene>
<name>A0A7T8GM95_CALRO</name>
<evidence type="ECO:0000313" key="3">
    <source>
        <dbReference type="EMBL" id="QQP33208.1"/>
    </source>
</evidence>
<feature type="compositionally biased region" description="Polar residues" evidence="1">
    <location>
        <begin position="7"/>
        <end position="19"/>
    </location>
</feature>
<dbReference type="AlphaFoldDB" id="A0A7T8GM95"/>
<reference evidence="4" key="1">
    <citation type="submission" date="2021-01" db="EMBL/GenBank/DDBJ databases">
        <title>Caligus Genome Assembly.</title>
        <authorList>
            <person name="Gallardo-Escarate C."/>
        </authorList>
    </citation>
    <scope>NUCLEOTIDE SEQUENCE [LARGE SCALE GENOMIC DNA]</scope>
</reference>
<dbReference type="Proteomes" id="UP000595437">
    <property type="component" value="Chromosome 19"/>
</dbReference>
<dbReference type="InterPro" id="IPR036322">
    <property type="entry name" value="WD40_repeat_dom_sf"/>
</dbReference>
<evidence type="ECO:0000313" key="4">
    <source>
        <dbReference type="Proteomes" id="UP000595437"/>
    </source>
</evidence>
<dbReference type="InterPro" id="IPR015943">
    <property type="entry name" value="WD40/YVTN_repeat-like_dom_sf"/>
</dbReference>
<feature type="region of interest" description="Disordered" evidence="1">
    <location>
        <begin position="1"/>
        <end position="20"/>
    </location>
</feature>
<feature type="non-terminal residue" evidence="2">
    <location>
        <position position="1"/>
    </location>
</feature>
<feature type="non-terminal residue" evidence="2">
    <location>
        <position position="175"/>
    </location>
</feature>